<dbReference type="SMART" id="SM00867">
    <property type="entry name" value="YceI"/>
    <property type="match status" value="1"/>
</dbReference>
<dbReference type="Pfam" id="PF04264">
    <property type="entry name" value="YceI"/>
    <property type="match status" value="1"/>
</dbReference>
<dbReference type="InterPro" id="IPR036761">
    <property type="entry name" value="TTHA0802/YceI-like_sf"/>
</dbReference>
<keyword evidence="1" id="KW-0732">Signal</keyword>
<feature type="domain" description="Lipid/polyisoprenoid-binding YceI-like" evidence="2">
    <location>
        <begin position="21"/>
        <end position="187"/>
    </location>
</feature>
<accession>A0A1T5MN55</accession>
<dbReference type="PANTHER" id="PTHR34406">
    <property type="entry name" value="PROTEIN YCEI"/>
    <property type="match status" value="1"/>
</dbReference>
<dbReference type="EMBL" id="FUZU01000005">
    <property type="protein sequence ID" value="SKC89483.1"/>
    <property type="molecule type" value="Genomic_DNA"/>
</dbReference>
<feature type="chain" id="PRO_5013341339" evidence="1">
    <location>
        <begin position="20"/>
        <end position="189"/>
    </location>
</feature>
<dbReference type="AlphaFoldDB" id="A0A1T5MN55"/>
<dbReference type="STRING" id="688867.SAMN05660236_5862"/>
<dbReference type="Proteomes" id="UP000190961">
    <property type="component" value="Unassembled WGS sequence"/>
</dbReference>
<evidence type="ECO:0000313" key="4">
    <source>
        <dbReference type="Proteomes" id="UP000190961"/>
    </source>
</evidence>
<evidence type="ECO:0000259" key="2">
    <source>
        <dbReference type="SMART" id="SM00867"/>
    </source>
</evidence>
<proteinExistence type="predicted"/>
<protein>
    <submittedName>
        <fullName evidence="3">Polyisoprenoid-binding protein YceI</fullName>
    </submittedName>
</protein>
<dbReference type="PANTHER" id="PTHR34406:SF1">
    <property type="entry name" value="PROTEIN YCEI"/>
    <property type="match status" value="1"/>
</dbReference>
<sequence length="189" mass="20190">MKKLTLSVIALAFAVSAFAQSWSLDKAHSKLGFGVTHLLISTVDGSFKSFDAKITSSKEDFSDAVIELTADVNSINTDNDQRDGHLKGADFFDAEKFPTLTFKSTSFKKKGKNAYTLVGNLTLHGVTKPVTLEAVFNGTAVHPYTKKTIGAFKVTGTIKRSDFGIGAGTPSGVVSDEVTITANTEFAKD</sequence>
<feature type="signal peptide" evidence="1">
    <location>
        <begin position="1"/>
        <end position="19"/>
    </location>
</feature>
<dbReference type="InterPro" id="IPR007372">
    <property type="entry name" value="Lipid/polyisoprenoid-bd_YceI"/>
</dbReference>
<dbReference type="OrthoDB" id="9811006at2"/>
<dbReference type="RefSeq" id="WP_079690354.1">
    <property type="nucleotide sequence ID" value="NZ_FUZU01000005.1"/>
</dbReference>
<dbReference type="SUPFAM" id="SSF101874">
    <property type="entry name" value="YceI-like"/>
    <property type="match status" value="1"/>
</dbReference>
<gene>
    <name evidence="3" type="ORF">SAMN05660236_5862</name>
</gene>
<dbReference type="Gene3D" id="2.40.128.110">
    <property type="entry name" value="Lipid/polyisoprenoid-binding, YceI-like"/>
    <property type="match status" value="1"/>
</dbReference>
<evidence type="ECO:0000313" key="3">
    <source>
        <dbReference type="EMBL" id="SKC89483.1"/>
    </source>
</evidence>
<keyword evidence="4" id="KW-1185">Reference proteome</keyword>
<name>A0A1T5MN55_9BACT</name>
<organism evidence="3 4">
    <name type="scientific">Ohtaekwangia koreensis</name>
    <dbReference type="NCBI Taxonomy" id="688867"/>
    <lineage>
        <taxon>Bacteria</taxon>
        <taxon>Pseudomonadati</taxon>
        <taxon>Bacteroidota</taxon>
        <taxon>Cytophagia</taxon>
        <taxon>Cytophagales</taxon>
        <taxon>Fulvivirgaceae</taxon>
        <taxon>Ohtaekwangia</taxon>
    </lineage>
</organism>
<reference evidence="3 4" key="1">
    <citation type="submission" date="2017-02" db="EMBL/GenBank/DDBJ databases">
        <authorList>
            <person name="Peterson S.W."/>
        </authorList>
    </citation>
    <scope>NUCLEOTIDE SEQUENCE [LARGE SCALE GENOMIC DNA]</scope>
    <source>
        <strain evidence="3 4">DSM 25262</strain>
    </source>
</reference>
<evidence type="ECO:0000256" key="1">
    <source>
        <dbReference type="SAM" id="SignalP"/>
    </source>
</evidence>